<protein>
    <submittedName>
        <fullName evidence="1">Predicted protein</fullName>
    </submittedName>
</protein>
<sequence>MAFLAVEISCVPEREERKNLTGHDECSAPRARVKIIKNPGTLALRICRLARSSPHVALCYHTAATTKTTLCFSTELHLISSHDVFEEYKHKQVQAAHGGSRFQKISEFECAAKNRRNVRQLVRREFPPSLSRAFNFTVYPSSPSPPTSSQSRAFVDDGKPHNTLAAHAKSDTGHSQCLLLMTPLIEELPSSSDP</sequence>
<proteinExistence type="predicted"/>
<dbReference type="AlphaFoldDB" id="B0DRU3"/>
<name>B0DRU3_LACBS</name>
<evidence type="ECO:0000313" key="1">
    <source>
        <dbReference type="EMBL" id="EDR02669.1"/>
    </source>
</evidence>
<dbReference type="InParanoid" id="B0DRU3"/>
<gene>
    <name evidence="1" type="ORF">LACBIDRAFT_332173</name>
</gene>
<dbReference type="KEGG" id="lbc:LACBIDRAFT_332173"/>
<keyword evidence="2" id="KW-1185">Reference proteome</keyword>
<organism evidence="2">
    <name type="scientific">Laccaria bicolor (strain S238N-H82 / ATCC MYA-4686)</name>
    <name type="common">Bicoloured deceiver</name>
    <name type="synonym">Laccaria laccata var. bicolor</name>
    <dbReference type="NCBI Taxonomy" id="486041"/>
    <lineage>
        <taxon>Eukaryota</taxon>
        <taxon>Fungi</taxon>
        <taxon>Dikarya</taxon>
        <taxon>Basidiomycota</taxon>
        <taxon>Agaricomycotina</taxon>
        <taxon>Agaricomycetes</taxon>
        <taxon>Agaricomycetidae</taxon>
        <taxon>Agaricales</taxon>
        <taxon>Agaricineae</taxon>
        <taxon>Hydnangiaceae</taxon>
        <taxon>Laccaria</taxon>
    </lineage>
</organism>
<dbReference type="RefSeq" id="XP_001886713.1">
    <property type="nucleotide sequence ID" value="XM_001886678.1"/>
</dbReference>
<dbReference type="EMBL" id="DS547129">
    <property type="protein sequence ID" value="EDR02669.1"/>
    <property type="molecule type" value="Genomic_DNA"/>
</dbReference>
<dbReference type="HOGENOM" id="CLU_1402667_0_0_1"/>
<dbReference type="Proteomes" id="UP000001194">
    <property type="component" value="Unassembled WGS sequence"/>
</dbReference>
<dbReference type="GeneID" id="6082342"/>
<reference evidence="1 2" key="1">
    <citation type="journal article" date="2008" name="Nature">
        <title>The genome of Laccaria bicolor provides insights into mycorrhizal symbiosis.</title>
        <authorList>
            <person name="Martin F."/>
            <person name="Aerts A."/>
            <person name="Ahren D."/>
            <person name="Brun A."/>
            <person name="Danchin E.G.J."/>
            <person name="Duchaussoy F."/>
            <person name="Gibon J."/>
            <person name="Kohler A."/>
            <person name="Lindquist E."/>
            <person name="Pereda V."/>
            <person name="Salamov A."/>
            <person name="Shapiro H.J."/>
            <person name="Wuyts J."/>
            <person name="Blaudez D."/>
            <person name="Buee M."/>
            <person name="Brokstein P."/>
            <person name="Canbaeck B."/>
            <person name="Cohen D."/>
            <person name="Courty P.E."/>
            <person name="Coutinho P.M."/>
            <person name="Delaruelle C."/>
            <person name="Detter J.C."/>
            <person name="Deveau A."/>
            <person name="DiFazio S."/>
            <person name="Duplessis S."/>
            <person name="Fraissinet-Tachet L."/>
            <person name="Lucic E."/>
            <person name="Frey-Klett P."/>
            <person name="Fourrey C."/>
            <person name="Feussner I."/>
            <person name="Gay G."/>
            <person name="Grimwood J."/>
            <person name="Hoegger P.J."/>
            <person name="Jain P."/>
            <person name="Kilaru S."/>
            <person name="Labbe J."/>
            <person name="Lin Y.C."/>
            <person name="Legue V."/>
            <person name="Le Tacon F."/>
            <person name="Marmeisse R."/>
            <person name="Melayah D."/>
            <person name="Montanini B."/>
            <person name="Muratet M."/>
            <person name="Nehls U."/>
            <person name="Niculita-Hirzel H."/>
            <person name="Oudot-Le Secq M.P."/>
            <person name="Peter M."/>
            <person name="Quesneville H."/>
            <person name="Rajashekar B."/>
            <person name="Reich M."/>
            <person name="Rouhier N."/>
            <person name="Schmutz J."/>
            <person name="Yin T."/>
            <person name="Chalot M."/>
            <person name="Henrissat B."/>
            <person name="Kuees U."/>
            <person name="Lucas S."/>
            <person name="Van de Peer Y."/>
            <person name="Podila G.K."/>
            <person name="Polle A."/>
            <person name="Pukkila P.J."/>
            <person name="Richardson P.M."/>
            <person name="Rouze P."/>
            <person name="Sanders I.R."/>
            <person name="Stajich J.E."/>
            <person name="Tunlid A."/>
            <person name="Tuskan G."/>
            <person name="Grigoriev I.V."/>
        </authorList>
    </citation>
    <scope>NUCLEOTIDE SEQUENCE [LARGE SCALE GENOMIC DNA]</scope>
    <source>
        <strain evidence="2">S238N-H82 / ATCC MYA-4686</strain>
    </source>
</reference>
<evidence type="ECO:0000313" key="2">
    <source>
        <dbReference type="Proteomes" id="UP000001194"/>
    </source>
</evidence>
<accession>B0DRU3</accession>